<evidence type="ECO:0000313" key="3">
    <source>
        <dbReference type="Proteomes" id="UP000028091"/>
    </source>
</evidence>
<evidence type="ECO:0000313" key="2">
    <source>
        <dbReference type="EMBL" id="KEP28344.1"/>
    </source>
</evidence>
<reference evidence="2 3" key="1">
    <citation type="submission" date="2012-09" db="EMBL/GenBank/DDBJ databases">
        <title>Genome Sequence of Bacillus sp. DW5-4.</title>
        <authorList>
            <person name="Lai Q."/>
            <person name="Liu Y."/>
            <person name="Shao Z."/>
        </authorList>
    </citation>
    <scope>NUCLEOTIDE SEQUENCE [LARGE SCALE GENOMIC DNA]</scope>
    <source>
        <strain evidence="2 3">DW5-4</strain>
    </source>
</reference>
<dbReference type="InterPro" id="IPR009057">
    <property type="entry name" value="Homeodomain-like_sf"/>
</dbReference>
<name>A0A081LGG8_9BACI</name>
<accession>A0A081LGG8</accession>
<proteinExistence type="predicted"/>
<dbReference type="SUPFAM" id="SSF46689">
    <property type="entry name" value="Homeodomain-like"/>
    <property type="match status" value="1"/>
</dbReference>
<dbReference type="EMBL" id="JOTP01000001">
    <property type="protein sequence ID" value="KEP28344.1"/>
    <property type="molecule type" value="Genomic_DNA"/>
</dbReference>
<dbReference type="Gene3D" id="1.10.10.60">
    <property type="entry name" value="Homeodomain-like"/>
    <property type="match status" value="1"/>
</dbReference>
<dbReference type="eggNOG" id="COG5484">
    <property type="taxonomic scope" value="Bacteria"/>
</dbReference>
<dbReference type="OrthoDB" id="7358785at2"/>
<dbReference type="Pfam" id="PF13384">
    <property type="entry name" value="HTH_23"/>
    <property type="match status" value="1"/>
</dbReference>
<keyword evidence="1" id="KW-0175">Coiled coil</keyword>
<evidence type="ECO:0000256" key="1">
    <source>
        <dbReference type="SAM" id="Coils"/>
    </source>
</evidence>
<feature type="coiled-coil region" evidence="1">
    <location>
        <begin position="151"/>
        <end position="202"/>
    </location>
</feature>
<dbReference type="Proteomes" id="UP000028091">
    <property type="component" value="Unassembled WGS sequence"/>
</dbReference>
<comment type="caution">
    <text evidence="2">The sequence shown here is derived from an EMBL/GenBank/DDBJ whole genome shotgun (WGS) entry which is preliminary data.</text>
</comment>
<dbReference type="RefSeq" id="WP_034317307.1">
    <property type="nucleotide sequence ID" value="NZ_JBCMYH010000018.1"/>
</dbReference>
<gene>
    <name evidence="2" type="ORF">BA70_01770</name>
</gene>
<dbReference type="NCBIfam" id="NF040601">
    <property type="entry name" value="TerS_not_xtmA"/>
    <property type="match status" value="1"/>
</dbReference>
<dbReference type="AlphaFoldDB" id="A0A081LGG8"/>
<keyword evidence="3" id="KW-1185">Reference proteome</keyword>
<protein>
    <submittedName>
        <fullName evidence="2">Uncharacterized protein</fullName>
    </submittedName>
</protein>
<organism evidence="2 3">
    <name type="scientific">Bacillus zhangzhouensis</name>
    <dbReference type="NCBI Taxonomy" id="1178540"/>
    <lineage>
        <taxon>Bacteria</taxon>
        <taxon>Bacillati</taxon>
        <taxon>Bacillota</taxon>
        <taxon>Bacilli</taxon>
        <taxon>Bacillales</taxon>
        <taxon>Bacillaceae</taxon>
        <taxon>Bacillus</taxon>
    </lineage>
</organism>
<sequence>MKDKRIEAKQDYMKGMTYQQIADHYNVSIHTVKSWKRRYGWQRQKGSSKQAHSIFNQFLSDETIEIMEKMGGRTSLDIIWDQIQIQYAAIIRAQRIMYVEDQADMIKELKKAAYMPSSLEEETIEGIQPERDITAEEFSFQFSWDRQATFLNAQSRAMGELRRLIKQFEELAHAKDERRLRLKQIELTIEKTKKAVREEKEEDLHIMIKRKEDNS</sequence>